<evidence type="ECO:0000313" key="1">
    <source>
        <dbReference type="EMBL" id="MCI87319.1"/>
    </source>
</evidence>
<evidence type="ECO:0000313" key="2">
    <source>
        <dbReference type="Proteomes" id="UP000265520"/>
    </source>
</evidence>
<reference evidence="1 2" key="1">
    <citation type="journal article" date="2018" name="Front. Plant Sci.">
        <title>Red Clover (Trifolium pratense) and Zigzag Clover (T. medium) - A Picture of Genomic Similarities and Differences.</title>
        <authorList>
            <person name="Dluhosova J."/>
            <person name="Istvanek J."/>
            <person name="Nedelnik J."/>
            <person name="Repkova J."/>
        </authorList>
    </citation>
    <scope>NUCLEOTIDE SEQUENCE [LARGE SCALE GENOMIC DNA]</scope>
    <source>
        <strain evidence="2">cv. 10/8</strain>
        <tissue evidence="1">Leaf</tissue>
    </source>
</reference>
<dbReference type="Proteomes" id="UP000265520">
    <property type="component" value="Unassembled WGS sequence"/>
</dbReference>
<keyword evidence="2" id="KW-1185">Reference proteome</keyword>
<comment type="caution">
    <text evidence="1">The sequence shown here is derived from an EMBL/GenBank/DDBJ whole genome shotgun (WGS) entry which is preliminary data.</text>
</comment>
<dbReference type="EMBL" id="LXQA011163067">
    <property type="protein sequence ID" value="MCI87319.1"/>
    <property type="molecule type" value="Genomic_DNA"/>
</dbReference>
<name>A0A392VIX8_9FABA</name>
<feature type="non-terminal residue" evidence="1">
    <location>
        <position position="33"/>
    </location>
</feature>
<proteinExistence type="predicted"/>
<protein>
    <submittedName>
        <fullName evidence="1">Uncharacterized protein</fullName>
    </submittedName>
</protein>
<organism evidence="1 2">
    <name type="scientific">Trifolium medium</name>
    <dbReference type="NCBI Taxonomy" id="97028"/>
    <lineage>
        <taxon>Eukaryota</taxon>
        <taxon>Viridiplantae</taxon>
        <taxon>Streptophyta</taxon>
        <taxon>Embryophyta</taxon>
        <taxon>Tracheophyta</taxon>
        <taxon>Spermatophyta</taxon>
        <taxon>Magnoliopsida</taxon>
        <taxon>eudicotyledons</taxon>
        <taxon>Gunneridae</taxon>
        <taxon>Pentapetalae</taxon>
        <taxon>rosids</taxon>
        <taxon>fabids</taxon>
        <taxon>Fabales</taxon>
        <taxon>Fabaceae</taxon>
        <taxon>Papilionoideae</taxon>
        <taxon>50 kb inversion clade</taxon>
        <taxon>NPAAA clade</taxon>
        <taxon>Hologalegina</taxon>
        <taxon>IRL clade</taxon>
        <taxon>Trifolieae</taxon>
        <taxon>Trifolium</taxon>
    </lineage>
</organism>
<sequence length="33" mass="3715">MLRRLGIASVYCTPRRKGWCVAPVSWIDGPGRL</sequence>
<accession>A0A392VIX8</accession>
<dbReference type="AlphaFoldDB" id="A0A392VIX8"/>